<protein>
    <submittedName>
        <fullName evidence="3">Uncharacterized protein LOC110344347</fullName>
    </submittedName>
</protein>
<evidence type="ECO:0000313" key="3">
    <source>
        <dbReference type="RefSeq" id="XP_021093653.1"/>
    </source>
</evidence>
<feature type="compositionally biased region" description="Basic and acidic residues" evidence="1">
    <location>
        <begin position="63"/>
        <end position="73"/>
    </location>
</feature>
<keyword evidence="2" id="KW-1185">Reference proteome</keyword>
<sequence length="303" mass="32269">MGIKHSTSLNEGYGCWNWGKSGKQRSLEMAANGSGLLPNPQSQAIPTGIQDQGHCNEGRPGGVRRDQKREGKGPTRGSGTLPTFLSGGLTGRARLEHTPSPRAQPQRPVSAPSRASRDRTQLPAAAAEEVWCLPPAHGSLLPLPALPPRTPQARALPTKPAEGSDSAKPPRDSQAWLKAPIVNQMDADLGGRNQLQSGNQLQGSRNLAWLPLAGDTTDQTSMAPGPVPHAAETSPSRSAFPDSHWGTEHILKMDLLTLEVGQLASKGHCKGTKGRSYVPPDPQVTTKQEPAVFFGMLLRSVQE</sequence>
<organism evidence="2 3">
    <name type="scientific">Heterocephalus glaber</name>
    <name type="common">Naked mole rat</name>
    <dbReference type="NCBI Taxonomy" id="10181"/>
    <lineage>
        <taxon>Eukaryota</taxon>
        <taxon>Metazoa</taxon>
        <taxon>Chordata</taxon>
        <taxon>Craniata</taxon>
        <taxon>Vertebrata</taxon>
        <taxon>Euteleostomi</taxon>
        <taxon>Mammalia</taxon>
        <taxon>Eutheria</taxon>
        <taxon>Euarchontoglires</taxon>
        <taxon>Glires</taxon>
        <taxon>Rodentia</taxon>
        <taxon>Hystricomorpha</taxon>
        <taxon>Bathyergidae</taxon>
        <taxon>Heterocephalus</taxon>
    </lineage>
</organism>
<feature type="region of interest" description="Disordered" evidence="1">
    <location>
        <begin position="27"/>
        <end position="122"/>
    </location>
</feature>
<dbReference type="GeneID" id="110344347"/>
<dbReference type="Proteomes" id="UP000694906">
    <property type="component" value="Unplaced"/>
</dbReference>
<accession>A0AAX6RBC7</accession>
<evidence type="ECO:0000256" key="1">
    <source>
        <dbReference type="SAM" id="MobiDB-lite"/>
    </source>
</evidence>
<feature type="region of interest" description="Disordered" evidence="1">
    <location>
        <begin position="142"/>
        <end position="172"/>
    </location>
</feature>
<dbReference type="AlphaFoldDB" id="A0AAX6RBC7"/>
<dbReference type="RefSeq" id="XP_021093653.1">
    <property type="nucleotide sequence ID" value="XM_021237994.1"/>
</dbReference>
<name>A0AAX6RBC7_HETGA</name>
<feature type="region of interest" description="Disordered" evidence="1">
    <location>
        <begin position="215"/>
        <end position="242"/>
    </location>
</feature>
<evidence type="ECO:0000313" key="2">
    <source>
        <dbReference type="Proteomes" id="UP000694906"/>
    </source>
</evidence>
<proteinExistence type="predicted"/>
<reference evidence="3" key="1">
    <citation type="submission" date="2025-08" db="UniProtKB">
        <authorList>
            <consortium name="RefSeq"/>
        </authorList>
    </citation>
    <scope>IDENTIFICATION</scope>
</reference>
<gene>
    <name evidence="3" type="primary">LOC110344347</name>
</gene>